<keyword evidence="4" id="KW-1185">Reference proteome</keyword>
<feature type="non-terminal residue" evidence="3">
    <location>
        <position position="1"/>
    </location>
</feature>
<sequence>SMEQQNFSFFSTVHESISDSRMQTALAKSILESQESNLLQTVLSSVTTSFDGTLLSQEETARISEGRSTRLVDVSVRSNEAFLSDDEFISSFSMAQWTPPVKSFAVLTDHHSVNTVEPSREMLETVLLTPSLSVLSSLYDISETAQQKTPLSAVPERSYTLMELKPFVPDREMLTASRDLLLFPPNTAVPFTSIPSDAGVVAQENINASLTALPFGAASEGSPLHLKLLGETSPGAPDATAQPADLYGGVYTHVSSRAAESLSRRTNPTPSIPWAMPASAASAEPAFFPVSLPLVSFPLDAAAISVNSNPVLNAGLFTHEFSTTAPNLPAGLGIPSQSELVSELKSPVPFTRSYSVCLYCDSVSLLPEAGFAPEHDVGSGDYVETLSIKASEVQGITAFTTIITDGYELDEPTPEIFDTSFPSRPVVSLSSRFADIPDSSMFLLSTTDTRTPVTISPSYHQLPGETSLNISVSQTLPVLETISLTPSTHVELPGATTVLLDSTIIPSEPVASFAISQTSMLEWPELMPSESVVLLGKTSTRDELSLNISDFPSNLLSTPFLIESSYLSLSLTMLSSYSVMQSDLSTLLPQTLFTGTSVLSEDVTSWDLATTVSSATDAEVSQLHLGQTSYFYSNASSLPDAQVPEITPSSDFHSESSVFLEASLVLPVGSEVVFTSAATGATSQLEPSLSTSHSVVPTLVLPTSDTQSVTSSILLSETNLISSFTSSPATPVLNVSSSLLSTALGSDEDIGATVNPTLLLTSGSRGSAPTDPDNLPSDGDTISVMPFPTAPPSVTSLFAPTQFPRTASPPPGYEVPSESSVTAGADTSAPSTTVTSATGSPGTFSSTPLRTTAPSDVLVVTSAVTTTRQPYVCDITVPDAYLVTAVLARRAVLRNVSESIREVLRVQFRRPVELEVYKMSPKFAFLVTSGPFVYTAIAVINVLVNSSLLRGETPMILSLHPSFTVPGNRFQVQTVLQFVPRNVDIGFCTFSQRIERGLTMAFLEVNKHQEFYNFTVQILNITVSRPGVAFRQGPVSIVFAIRDRFGFLNGSEVSEQLRNLSVVEFSFYLGFPVQQIAEPFHYPKLNVSQLMKSSWVRTVLLGVVDQRVQEEVFRAEMERKLAHLLHEALVRGRIWRRASFAGSNIVQIVNVSRLAGVDNPVELIYFVEDQDGERLSALQCSELMNRVDIQRAAIILGYRIEGSVAQPVEKLKESPSETQNSNLWIIVGVAVPVAVVLLIVIILYWKLCRTDKLEFQPDTVSNIQQRQKLQAPSVKGFDFAKQHLGQHNKDDVLIIHEPAPLPGPIKDTTPSENGDVPSPKSKTSTKPSKTVRHRGRISPSDAESTASEQSSGRETGEESARPSTVANEGKPRRAVKKGPPQTSSGNEQHSSASIFEHVDRMSRSSDASRRVPSKIQLIAMQPMAAPPAQNSVLSDRVAETNKINKEIQTALRHKSEIEHHRNKIRLRAKRKGHYEFPVVDDVVVVDSKEQHRIYRKAQMQIDKILDPGGSVPTVFIEPRKSSRAKRSPKQRRRHQINGSPIDAEKDRLITTDSDGTYKRPPGVNNSAYISDPDLPPEPQTSSSADLGKFPGLPAHAVSQYVPPQPSIEEARQTMHSLLDDAFALVAPSSQGAGSAAAAPAGLPAAQPRYMEFGMTPPTAPGLLPRQNFGPGFLQPAELMHGEQPPPEVQYSSRGMYSEEMPSVARPRPVGSTAGSQIQHLTQVGIASRIGGQPVEIPSGRAGHGQPGGPGWPQYRGEDECARRDATHMHGHQEYSSSPVFPMPRTSARQPSAPPAQLPHNSLQGLCYTTSSTEDLQPGHSSASLIKAIREELLRLSQKQTTVQNFHS</sequence>
<feature type="compositionally biased region" description="Low complexity" evidence="1">
    <location>
        <begin position="1317"/>
        <end position="1328"/>
    </location>
</feature>
<dbReference type="Pfam" id="PF12877">
    <property type="entry name" value="KIAA1549"/>
    <property type="match status" value="1"/>
</dbReference>
<reference evidence="3 4" key="1">
    <citation type="submission" date="2019-09" db="EMBL/GenBank/DDBJ databases">
        <title>Bird 10,000 Genomes (B10K) Project - Family phase.</title>
        <authorList>
            <person name="Zhang G."/>
        </authorList>
    </citation>
    <scope>NUCLEOTIDE SEQUENCE [LARGE SCALE GENOMIC DNA]</scope>
    <source>
        <strain evidence="3">B10K-DU-001-66</strain>
        <tissue evidence="3">Muscle</tissue>
    </source>
</reference>
<feature type="compositionally biased region" description="Basic and acidic residues" evidence="1">
    <location>
        <begin position="1396"/>
        <end position="1409"/>
    </location>
</feature>
<comment type="caution">
    <text evidence="3">The sequence shown here is derived from an EMBL/GenBank/DDBJ whole genome shotgun (WGS) entry which is preliminary data.</text>
</comment>
<feature type="non-terminal residue" evidence="3">
    <location>
        <position position="1847"/>
    </location>
</feature>
<organism evidence="3 4">
    <name type="scientific">Polioptila caerulea</name>
    <name type="common">Blue-grey gnatcatcher</name>
    <dbReference type="NCBI Taxonomy" id="66707"/>
    <lineage>
        <taxon>Eukaryota</taxon>
        <taxon>Metazoa</taxon>
        <taxon>Chordata</taxon>
        <taxon>Craniata</taxon>
        <taxon>Vertebrata</taxon>
        <taxon>Euteleostomi</taxon>
        <taxon>Archelosauria</taxon>
        <taxon>Archosauria</taxon>
        <taxon>Dinosauria</taxon>
        <taxon>Saurischia</taxon>
        <taxon>Theropoda</taxon>
        <taxon>Coelurosauria</taxon>
        <taxon>Aves</taxon>
        <taxon>Neognathae</taxon>
        <taxon>Neoaves</taxon>
        <taxon>Telluraves</taxon>
        <taxon>Australaves</taxon>
        <taxon>Passeriformes</taxon>
        <taxon>Certhiidae</taxon>
        <taxon>Polioptilinae</taxon>
        <taxon>Polioptila</taxon>
    </lineage>
</organism>
<evidence type="ECO:0000256" key="1">
    <source>
        <dbReference type="SAM" id="MobiDB-lite"/>
    </source>
</evidence>
<keyword evidence="2" id="KW-1133">Transmembrane helix</keyword>
<dbReference type="EMBL" id="VYXF01009527">
    <property type="protein sequence ID" value="NWS33261.1"/>
    <property type="molecule type" value="Genomic_DNA"/>
</dbReference>
<feature type="transmembrane region" description="Helical" evidence="2">
    <location>
        <begin position="1223"/>
        <end position="1245"/>
    </location>
</feature>
<dbReference type="PANTHER" id="PTHR21590:SF4">
    <property type="entry name" value="UPF0606 PROTEIN KIAA1549"/>
    <property type="match status" value="1"/>
</dbReference>
<proteinExistence type="predicted"/>
<dbReference type="InterPro" id="IPR024606">
    <property type="entry name" value="KIAA1549"/>
</dbReference>
<keyword evidence="2" id="KW-0472">Membrane</keyword>
<protein>
    <submittedName>
        <fullName evidence="3">K1549 protein</fullName>
    </submittedName>
</protein>
<dbReference type="PANTHER" id="PTHR21590">
    <property type="entry name" value="SEA DOMAIN-CONTAINING PROTEIN"/>
    <property type="match status" value="1"/>
</dbReference>
<feature type="region of interest" description="Disordered" evidence="1">
    <location>
        <begin position="1768"/>
        <end position="1797"/>
    </location>
</feature>
<gene>
    <name evidence="3" type="ORF">POLCAE_R06801</name>
</gene>
<feature type="compositionally biased region" description="Polar residues" evidence="1">
    <location>
        <begin position="1380"/>
        <end position="1393"/>
    </location>
</feature>
<feature type="compositionally biased region" description="Low complexity" evidence="1">
    <location>
        <begin position="827"/>
        <end position="843"/>
    </location>
</feature>
<evidence type="ECO:0000313" key="4">
    <source>
        <dbReference type="Proteomes" id="UP000573697"/>
    </source>
</evidence>
<feature type="region of interest" description="Disordered" evidence="1">
    <location>
        <begin position="761"/>
        <end position="849"/>
    </location>
</feature>
<accession>A0A7K5EKP1</accession>
<feature type="transmembrane region" description="Helical" evidence="2">
    <location>
        <begin position="923"/>
        <end position="944"/>
    </location>
</feature>
<feature type="compositionally biased region" description="Polar residues" evidence="1">
    <location>
        <begin position="792"/>
        <end position="805"/>
    </location>
</feature>
<feature type="compositionally biased region" description="Basic residues" evidence="1">
    <location>
        <begin position="1521"/>
        <end position="1535"/>
    </location>
</feature>
<dbReference type="Proteomes" id="UP000573697">
    <property type="component" value="Unassembled WGS sequence"/>
</dbReference>
<feature type="region of interest" description="Disordered" evidence="1">
    <location>
        <begin position="1297"/>
        <end position="1409"/>
    </location>
</feature>
<keyword evidence="2" id="KW-0812">Transmembrane</keyword>
<feature type="compositionally biased region" description="Polar residues" evidence="1">
    <location>
        <begin position="1341"/>
        <end position="1353"/>
    </location>
</feature>
<evidence type="ECO:0000313" key="3">
    <source>
        <dbReference type="EMBL" id="NWS33261.1"/>
    </source>
</evidence>
<name>A0A7K5EKP1_POLCE</name>
<feature type="region of interest" description="Disordered" evidence="1">
    <location>
        <begin position="1507"/>
        <end position="1591"/>
    </location>
</feature>
<evidence type="ECO:0000256" key="2">
    <source>
        <dbReference type="SAM" id="Phobius"/>
    </source>
</evidence>